<name>A0A0C9XAK9_9AGAR</name>
<feature type="transmembrane region" description="Helical" evidence="1">
    <location>
        <begin position="66"/>
        <end position="85"/>
    </location>
</feature>
<gene>
    <name evidence="2" type="ORF">K443DRAFT_6483</name>
</gene>
<protein>
    <submittedName>
        <fullName evidence="2">Uncharacterized protein</fullName>
    </submittedName>
</protein>
<keyword evidence="1" id="KW-0472">Membrane</keyword>
<accession>A0A0C9XAK9</accession>
<evidence type="ECO:0000313" key="2">
    <source>
        <dbReference type="EMBL" id="KIK01951.1"/>
    </source>
</evidence>
<dbReference type="EMBL" id="KN838599">
    <property type="protein sequence ID" value="KIK01951.1"/>
    <property type="molecule type" value="Genomic_DNA"/>
</dbReference>
<organism evidence="2 3">
    <name type="scientific">Laccaria amethystina LaAM-08-1</name>
    <dbReference type="NCBI Taxonomy" id="1095629"/>
    <lineage>
        <taxon>Eukaryota</taxon>
        <taxon>Fungi</taxon>
        <taxon>Dikarya</taxon>
        <taxon>Basidiomycota</taxon>
        <taxon>Agaricomycotina</taxon>
        <taxon>Agaricomycetes</taxon>
        <taxon>Agaricomycetidae</taxon>
        <taxon>Agaricales</taxon>
        <taxon>Agaricineae</taxon>
        <taxon>Hydnangiaceae</taxon>
        <taxon>Laccaria</taxon>
    </lineage>
</organism>
<evidence type="ECO:0000313" key="3">
    <source>
        <dbReference type="Proteomes" id="UP000054477"/>
    </source>
</evidence>
<keyword evidence="1" id="KW-0812">Transmembrane</keyword>
<dbReference type="AlphaFoldDB" id="A0A0C9XAK9"/>
<reference evidence="3" key="2">
    <citation type="submission" date="2015-01" db="EMBL/GenBank/DDBJ databases">
        <title>Evolutionary Origins and Diversification of the Mycorrhizal Mutualists.</title>
        <authorList>
            <consortium name="DOE Joint Genome Institute"/>
            <consortium name="Mycorrhizal Genomics Consortium"/>
            <person name="Kohler A."/>
            <person name="Kuo A."/>
            <person name="Nagy L.G."/>
            <person name="Floudas D."/>
            <person name="Copeland A."/>
            <person name="Barry K.W."/>
            <person name="Cichocki N."/>
            <person name="Veneault-Fourrey C."/>
            <person name="LaButti K."/>
            <person name="Lindquist E.A."/>
            <person name="Lipzen A."/>
            <person name="Lundell T."/>
            <person name="Morin E."/>
            <person name="Murat C."/>
            <person name="Riley R."/>
            <person name="Ohm R."/>
            <person name="Sun H."/>
            <person name="Tunlid A."/>
            <person name="Henrissat B."/>
            <person name="Grigoriev I.V."/>
            <person name="Hibbett D.S."/>
            <person name="Martin F."/>
        </authorList>
    </citation>
    <scope>NUCLEOTIDE SEQUENCE [LARGE SCALE GENOMIC DNA]</scope>
    <source>
        <strain evidence="3">LaAM-08-1</strain>
    </source>
</reference>
<dbReference type="HOGENOM" id="CLU_1349135_0_0_1"/>
<reference evidence="2 3" key="1">
    <citation type="submission" date="2014-04" db="EMBL/GenBank/DDBJ databases">
        <authorList>
            <consortium name="DOE Joint Genome Institute"/>
            <person name="Kuo A."/>
            <person name="Kohler A."/>
            <person name="Nagy L.G."/>
            <person name="Floudas D."/>
            <person name="Copeland A."/>
            <person name="Barry K.W."/>
            <person name="Cichocki N."/>
            <person name="Veneault-Fourrey C."/>
            <person name="LaButti K."/>
            <person name="Lindquist E.A."/>
            <person name="Lipzen A."/>
            <person name="Lundell T."/>
            <person name="Morin E."/>
            <person name="Murat C."/>
            <person name="Sun H."/>
            <person name="Tunlid A."/>
            <person name="Henrissat B."/>
            <person name="Grigoriev I.V."/>
            <person name="Hibbett D.S."/>
            <person name="Martin F."/>
            <person name="Nordberg H.P."/>
            <person name="Cantor M.N."/>
            <person name="Hua S.X."/>
        </authorList>
    </citation>
    <scope>NUCLEOTIDE SEQUENCE [LARGE SCALE GENOMIC DNA]</scope>
    <source>
        <strain evidence="2 3">LaAM-08-1</strain>
    </source>
</reference>
<dbReference type="Proteomes" id="UP000054477">
    <property type="component" value="Unassembled WGS sequence"/>
</dbReference>
<evidence type="ECO:0000256" key="1">
    <source>
        <dbReference type="SAM" id="Phobius"/>
    </source>
</evidence>
<keyword evidence="3" id="KW-1185">Reference proteome</keyword>
<keyword evidence="1" id="KW-1133">Transmembrane helix</keyword>
<proteinExistence type="predicted"/>
<sequence>MPSSSENVSVAGDSTLSAVRGSTYVPIDTVRNLEPPGSDAGNLPGTNSRISAGLATIKDLLPSRRVILIAGGVVIFTGVAVYLYTASFPMCVFPPISTKTLHPQGYNPLPLIVKLSKKAATSISQLLPGGNASNNAPALGSRGYGISLEDNSTVQMMGTNEIDISGFGEAHGMYAKGGSKIYMTEGSTTKTRIDGNLVR</sequence>